<accession>A0A4C1SZI5</accession>
<feature type="compositionally biased region" description="Polar residues" evidence="1">
    <location>
        <begin position="7"/>
        <end position="21"/>
    </location>
</feature>
<protein>
    <submittedName>
        <fullName evidence="2">Uncharacterized protein</fullName>
    </submittedName>
</protein>
<keyword evidence="3" id="KW-1185">Reference proteome</keyword>
<sequence length="198" mass="22160">MKKDLSKSVQPVESSELGTSENARKKPPGRGFAVARSGSARFGCVRPASGASAGGRCSIAAHTQRSELAPVACAFDTRRDEQKKKIIASQEASFQRTWTEFVWIPRANRDFFINIRSDVTCELIKETVDRKTCCGSRVLWRRLMRYTLRESVEHVLLVTDSVGLVIWTRSRLAVGLLACTGSLPYRLTWDSNFETTSR</sequence>
<dbReference type="EMBL" id="BGZK01000025">
    <property type="protein sequence ID" value="GBP07294.1"/>
    <property type="molecule type" value="Genomic_DNA"/>
</dbReference>
<reference evidence="2 3" key="1">
    <citation type="journal article" date="2019" name="Commun. Biol.">
        <title>The bagworm genome reveals a unique fibroin gene that provides high tensile strength.</title>
        <authorList>
            <person name="Kono N."/>
            <person name="Nakamura H."/>
            <person name="Ohtoshi R."/>
            <person name="Tomita M."/>
            <person name="Numata K."/>
            <person name="Arakawa K."/>
        </authorList>
    </citation>
    <scope>NUCLEOTIDE SEQUENCE [LARGE SCALE GENOMIC DNA]</scope>
</reference>
<comment type="caution">
    <text evidence="2">The sequence shown here is derived from an EMBL/GenBank/DDBJ whole genome shotgun (WGS) entry which is preliminary data.</text>
</comment>
<evidence type="ECO:0000313" key="3">
    <source>
        <dbReference type="Proteomes" id="UP000299102"/>
    </source>
</evidence>
<name>A0A4C1SZI5_EUMVA</name>
<evidence type="ECO:0000256" key="1">
    <source>
        <dbReference type="SAM" id="MobiDB-lite"/>
    </source>
</evidence>
<dbReference type="AlphaFoldDB" id="A0A4C1SZI5"/>
<proteinExistence type="predicted"/>
<feature type="region of interest" description="Disordered" evidence="1">
    <location>
        <begin position="1"/>
        <end position="32"/>
    </location>
</feature>
<dbReference type="Proteomes" id="UP000299102">
    <property type="component" value="Unassembled WGS sequence"/>
</dbReference>
<organism evidence="2 3">
    <name type="scientific">Eumeta variegata</name>
    <name type="common">Bagworm moth</name>
    <name type="synonym">Eumeta japonica</name>
    <dbReference type="NCBI Taxonomy" id="151549"/>
    <lineage>
        <taxon>Eukaryota</taxon>
        <taxon>Metazoa</taxon>
        <taxon>Ecdysozoa</taxon>
        <taxon>Arthropoda</taxon>
        <taxon>Hexapoda</taxon>
        <taxon>Insecta</taxon>
        <taxon>Pterygota</taxon>
        <taxon>Neoptera</taxon>
        <taxon>Endopterygota</taxon>
        <taxon>Lepidoptera</taxon>
        <taxon>Glossata</taxon>
        <taxon>Ditrysia</taxon>
        <taxon>Tineoidea</taxon>
        <taxon>Psychidae</taxon>
        <taxon>Oiketicinae</taxon>
        <taxon>Eumeta</taxon>
    </lineage>
</organism>
<gene>
    <name evidence="2" type="ORF">EVAR_92161_1</name>
</gene>
<evidence type="ECO:0000313" key="2">
    <source>
        <dbReference type="EMBL" id="GBP07294.1"/>
    </source>
</evidence>